<evidence type="ECO:0000313" key="1">
    <source>
        <dbReference type="EMBL" id="KAF2623187.1"/>
    </source>
</evidence>
<dbReference type="Proteomes" id="UP000799754">
    <property type="component" value="Unassembled WGS sequence"/>
</dbReference>
<sequence>MERLGWTWMEIPLHTRRSGTRSCIFGPYGNIPWEDTGVTLHSWLCNSISPQSFGDCGCLDRIDLFINTPKCFHTVTSMQCLCSWRSMLRRWSEVVRDL</sequence>
<comment type="caution">
    <text evidence="1">The sequence shown here is derived from an EMBL/GenBank/DDBJ whole genome shotgun (WGS) entry which is preliminary data.</text>
</comment>
<gene>
    <name evidence="1" type="ORF">BU25DRAFT_184490</name>
</gene>
<protein>
    <submittedName>
        <fullName evidence="1">Uncharacterized protein</fullName>
    </submittedName>
</protein>
<keyword evidence="2" id="KW-1185">Reference proteome</keyword>
<evidence type="ECO:0000313" key="2">
    <source>
        <dbReference type="Proteomes" id="UP000799754"/>
    </source>
</evidence>
<organism evidence="1 2">
    <name type="scientific">Macroventuria anomochaeta</name>
    <dbReference type="NCBI Taxonomy" id="301207"/>
    <lineage>
        <taxon>Eukaryota</taxon>
        <taxon>Fungi</taxon>
        <taxon>Dikarya</taxon>
        <taxon>Ascomycota</taxon>
        <taxon>Pezizomycotina</taxon>
        <taxon>Dothideomycetes</taxon>
        <taxon>Pleosporomycetidae</taxon>
        <taxon>Pleosporales</taxon>
        <taxon>Pleosporineae</taxon>
        <taxon>Didymellaceae</taxon>
        <taxon>Macroventuria</taxon>
    </lineage>
</organism>
<proteinExistence type="predicted"/>
<accession>A0ACB6RPJ5</accession>
<name>A0ACB6RPJ5_9PLEO</name>
<dbReference type="EMBL" id="MU006739">
    <property type="protein sequence ID" value="KAF2623187.1"/>
    <property type="molecule type" value="Genomic_DNA"/>
</dbReference>
<reference evidence="1" key="1">
    <citation type="journal article" date="2020" name="Stud. Mycol.">
        <title>101 Dothideomycetes genomes: a test case for predicting lifestyles and emergence of pathogens.</title>
        <authorList>
            <person name="Haridas S."/>
            <person name="Albert R."/>
            <person name="Binder M."/>
            <person name="Bloem J."/>
            <person name="Labutti K."/>
            <person name="Salamov A."/>
            <person name="Andreopoulos B."/>
            <person name="Baker S."/>
            <person name="Barry K."/>
            <person name="Bills G."/>
            <person name="Bluhm B."/>
            <person name="Cannon C."/>
            <person name="Castanera R."/>
            <person name="Culley D."/>
            <person name="Daum C."/>
            <person name="Ezra D."/>
            <person name="Gonzalez J."/>
            <person name="Henrissat B."/>
            <person name="Kuo A."/>
            <person name="Liang C."/>
            <person name="Lipzen A."/>
            <person name="Lutzoni F."/>
            <person name="Magnuson J."/>
            <person name="Mondo S."/>
            <person name="Nolan M."/>
            <person name="Ohm R."/>
            <person name="Pangilinan J."/>
            <person name="Park H.-J."/>
            <person name="Ramirez L."/>
            <person name="Alfaro M."/>
            <person name="Sun H."/>
            <person name="Tritt A."/>
            <person name="Yoshinaga Y."/>
            <person name="Zwiers L.-H."/>
            <person name="Turgeon B."/>
            <person name="Goodwin S."/>
            <person name="Spatafora J."/>
            <person name="Crous P."/>
            <person name="Grigoriev I."/>
        </authorList>
    </citation>
    <scope>NUCLEOTIDE SEQUENCE</scope>
    <source>
        <strain evidence="1">CBS 525.71</strain>
    </source>
</reference>